<dbReference type="FunFam" id="1.20.5.5270:FF:000002">
    <property type="entry name" value="Lon protease homolog"/>
    <property type="match status" value="1"/>
</dbReference>
<dbReference type="PROSITE" id="PS01046">
    <property type="entry name" value="LON_SER"/>
    <property type="match status" value="1"/>
</dbReference>
<dbReference type="Pfam" id="PF05362">
    <property type="entry name" value="Lon_C"/>
    <property type="match status" value="1"/>
</dbReference>
<evidence type="ECO:0000256" key="4">
    <source>
        <dbReference type="ARBA" id="ARBA00022801"/>
    </source>
</evidence>
<dbReference type="Gene3D" id="1.20.5.5270">
    <property type="match status" value="1"/>
</dbReference>
<evidence type="ECO:0000259" key="16">
    <source>
        <dbReference type="PROSITE" id="PS51787"/>
    </source>
</evidence>
<dbReference type="PIRSF" id="PIRSF001174">
    <property type="entry name" value="Lon_proteas"/>
    <property type="match status" value="1"/>
</dbReference>
<evidence type="ECO:0000256" key="5">
    <source>
        <dbReference type="ARBA" id="ARBA00022825"/>
    </source>
</evidence>
<dbReference type="CDD" id="cd19500">
    <property type="entry name" value="RecA-like_Lon"/>
    <property type="match status" value="1"/>
</dbReference>
<dbReference type="PRINTS" id="PR00830">
    <property type="entry name" value="ENDOLAPTASE"/>
</dbReference>
<feature type="active site" evidence="9 11">
    <location>
        <position position="804"/>
    </location>
</feature>
<feature type="region of interest" description="Disordered" evidence="14">
    <location>
        <begin position="290"/>
        <end position="319"/>
    </location>
</feature>
<organism evidence="17 18">
    <name type="scientific">Circinella minor</name>
    <dbReference type="NCBI Taxonomy" id="1195481"/>
    <lineage>
        <taxon>Eukaryota</taxon>
        <taxon>Fungi</taxon>
        <taxon>Fungi incertae sedis</taxon>
        <taxon>Mucoromycota</taxon>
        <taxon>Mucoromycotina</taxon>
        <taxon>Mucoromycetes</taxon>
        <taxon>Mucorales</taxon>
        <taxon>Lichtheimiaceae</taxon>
        <taxon>Circinella</taxon>
    </lineage>
</organism>
<evidence type="ECO:0000256" key="2">
    <source>
        <dbReference type="ARBA" id="ARBA00022670"/>
    </source>
</evidence>
<reference evidence="17 18" key="1">
    <citation type="submission" date="2020-12" db="EMBL/GenBank/DDBJ databases">
        <title>Metabolic potential, ecology and presence of endohyphal bacteria is reflected in genomic diversity of Mucoromycotina.</title>
        <authorList>
            <person name="Muszewska A."/>
            <person name="Okrasinska A."/>
            <person name="Steczkiewicz K."/>
            <person name="Drgas O."/>
            <person name="Orlowska M."/>
            <person name="Perlinska-Lenart U."/>
            <person name="Aleksandrzak-Piekarczyk T."/>
            <person name="Szatraj K."/>
            <person name="Zielenkiewicz U."/>
            <person name="Pilsyk S."/>
            <person name="Malc E."/>
            <person name="Mieczkowski P."/>
            <person name="Kruszewska J.S."/>
            <person name="Biernat P."/>
            <person name="Pawlowska J."/>
        </authorList>
    </citation>
    <scope>NUCLEOTIDE SEQUENCE [LARGE SCALE GENOMIC DNA]</scope>
    <source>
        <strain evidence="17 18">CBS 142.35</strain>
    </source>
</reference>
<evidence type="ECO:0000256" key="14">
    <source>
        <dbReference type="SAM" id="MobiDB-lite"/>
    </source>
</evidence>
<feature type="domain" description="Lon N-terminal" evidence="16">
    <location>
        <begin position="8"/>
        <end position="253"/>
    </location>
</feature>
<dbReference type="EC" id="3.4.21.-" evidence="8 13"/>
<proteinExistence type="inferred from homology"/>
<dbReference type="GO" id="GO:0005524">
    <property type="term" value="F:ATP binding"/>
    <property type="evidence" value="ECO:0007669"/>
    <property type="project" value="UniProtKB-KW"/>
</dbReference>
<dbReference type="EMBL" id="JAEPRB010000227">
    <property type="protein sequence ID" value="KAG2218486.1"/>
    <property type="molecule type" value="Genomic_DNA"/>
</dbReference>
<dbReference type="InterPro" id="IPR046336">
    <property type="entry name" value="Lon_prtase_N_sf"/>
</dbReference>
<dbReference type="Pfam" id="PF00004">
    <property type="entry name" value="AAA"/>
    <property type="match status" value="1"/>
</dbReference>
<dbReference type="FunFam" id="3.40.50.300:FF:000382">
    <property type="entry name" value="Lon protease homolog 2, peroxisomal"/>
    <property type="match status" value="1"/>
</dbReference>
<dbReference type="PANTHER" id="PTHR10046">
    <property type="entry name" value="ATP DEPENDENT LON PROTEASE FAMILY MEMBER"/>
    <property type="match status" value="1"/>
</dbReference>
<evidence type="ECO:0000256" key="8">
    <source>
        <dbReference type="PIRNR" id="PIRNR001174"/>
    </source>
</evidence>
<dbReference type="InterPro" id="IPR008268">
    <property type="entry name" value="Peptidase_S16_AS"/>
</dbReference>
<dbReference type="PROSITE" id="PS51786">
    <property type="entry name" value="LON_PROTEOLYTIC"/>
    <property type="match status" value="1"/>
</dbReference>
<name>A0A8H7RWL9_9FUNG</name>
<dbReference type="Gene3D" id="1.10.8.60">
    <property type="match status" value="1"/>
</dbReference>
<evidence type="ECO:0000256" key="6">
    <source>
        <dbReference type="ARBA" id="ARBA00022840"/>
    </source>
</evidence>
<evidence type="ECO:0000256" key="9">
    <source>
        <dbReference type="PIRSR" id="PIRSR001174-1"/>
    </source>
</evidence>
<dbReference type="PROSITE" id="PS51787">
    <property type="entry name" value="LON_N"/>
    <property type="match status" value="1"/>
</dbReference>
<evidence type="ECO:0000256" key="3">
    <source>
        <dbReference type="ARBA" id="ARBA00022741"/>
    </source>
</evidence>
<gene>
    <name evidence="17" type="ORF">INT45_011667</name>
</gene>
<dbReference type="GO" id="GO:0004252">
    <property type="term" value="F:serine-type endopeptidase activity"/>
    <property type="evidence" value="ECO:0007669"/>
    <property type="project" value="UniProtKB-UniRule"/>
</dbReference>
<dbReference type="SUPFAM" id="SSF52540">
    <property type="entry name" value="P-loop containing nucleoside triphosphate hydrolases"/>
    <property type="match status" value="1"/>
</dbReference>
<evidence type="ECO:0000259" key="15">
    <source>
        <dbReference type="PROSITE" id="PS51786"/>
    </source>
</evidence>
<evidence type="ECO:0000256" key="12">
    <source>
        <dbReference type="RuleBase" id="RU000591"/>
    </source>
</evidence>
<dbReference type="AlphaFoldDB" id="A0A8H7RWL9"/>
<dbReference type="NCBIfam" id="TIGR00763">
    <property type="entry name" value="lon"/>
    <property type="match status" value="1"/>
</dbReference>
<dbReference type="SUPFAM" id="SSF88697">
    <property type="entry name" value="PUA domain-like"/>
    <property type="match status" value="1"/>
</dbReference>
<comment type="caution">
    <text evidence="17">The sequence shown here is derived from an EMBL/GenBank/DDBJ whole genome shotgun (WGS) entry which is preliminary data.</text>
</comment>
<evidence type="ECO:0000313" key="17">
    <source>
        <dbReference type="EMBL" id="KAG2218486.1"/>
    </source>
</evidence>
<protein>
    <recommendedName>
        <fullName evidence="8 13">Lon protease homolog</fullName>
        <ecNumber evidence="8 13">3.4.21.-</ecNumber>
    </recommendedName>
</protein>
<evidence type="ECO:0000313" key="18">
    <source>
        <dbReference type="Proteomes" id="UP000646827"/>
    </source>
</evidence>
<dbReference type="InterPro" id="IPR003111">
    <property type="entry name" value="Lon_prtase_N"/>
</dbReference>
<keyword evidence="1" id="KW-0963">Cytoplasm</keyword>
<feature type="region of interest" description="Disordered" evidence="14">
    <location>
        <begin position="58"/>
        <end position="88"/>
    </location>
</feature>
<dbReference type="Gene3D" id="1.20.58.1480">
    <property type="match status" value="1"/>
</dbReference>
<dbReference type="InterPro" id="IPR027417">
    <property type="entry name" value="P-loop_NTPase"/>
</dbReference>
<dbReference type="FunFam" id="3.30.230.10:FF:000019">
    <property type="entry name" value="Lon protease homolog 2, peroxisomal"/>
    <property type="match status" value="1"/>
</dbReference>
<comment type="similarity">
    <text evidence="8 11 12">Belongs to the peptidase S16 family.</text>
</comment>
<dbReference type="InterPro" id="IPR027065">
    <property type="entry name" value="Lon_Prtase"/>
</dbReference>
<dbReference type="Proteomes" id="UP000646827">
    <property type="component" value="Unassembled WGS sequence"/>
</dbReference>
<keyword evidence="4 8" id="KW-0378">Hydrolase</keyword>
<dbReference type="OrthoDB" id="2411602at2759"/>
<keyword evidence="2 8" id="KW-0645">Protease</keyword>
<dbReference type="Gene3D" id="3.40.50.300">
    <property type="entry name" value="P-loop containing nucleotide triphosphate hydrolases"/>
    <property type="match status" value="1"/>
</dbReference>
<dbReference type="Gene3D" id="3.30.230.10">
    <property type="match status" value="1"/>
</dbReference>
<dbReference type="InterPro" id="IPR008269">
    <property type="entry name" value="Lon_proteolytic"/>
</dbReference>
<evidence type="ECO:0000256" key="10">
    <source>
        <dbReference type="PIRSR" id="PIRSR001174-2"/>
    </source>
</evidence>
<evidence type="ECO:0000256" key="7">
    <source>
        <dbReference type="ARBA" id="ARBA00023016"/>
    </source>
</evidence>
<dbReference type="InterPro" id="IPR003959">
    <property type="entry name" value="ATPase_AAA_core"/>
</dbReference>
<accession>A0A8H7RWL9</accession>
<dbReference type="InterPro" id="IPR020568">
    <property type="entry name" value="Ribosomal_Su5_D2-typ_SF"/>
</dbReference>
<dbReference type="Pfam" id="PF22667">
    <property type="entry name" value="Lon_lid"/>
    <property type="match status" value="1"/>
</dbReference>
<dbReference type="InterPro" id="IPR004815">
    <property type="entry name" value="Lon_bac/euk-typ"/>
</dbReference>
<keyword evidence="6 8" id="KW-0067">ATP-binding</keyword>
<dbReference type="InterPro" id="IPR003593">
    <property type="entry name" value="AAA+_ATPase"/>
</dbReference>
<dbReference type="InterPro" id="IPR014721">
    <property type="entry name" value="Ribsml_uS5_D2-typ_fold_subgr"/>
</dbReference>
<dbReference type="SMART" id="SM00464">
    <property type="entry name" value="LON"/>
    <property type="match status" value="1"/>
</dbReference>
<dbReference type="GO" id="GO:0006508">
    <property type="term" value="P:proteolysis"/>
    <property type="evidence" value="ECO:0007669"/>
    <property type="project" value="UniProtKB-KW"/>
</dbReference>
<feature type="compositionally biased region" description="Polar residues" evidence="14">
    <location>
        <begin position="303"/>
        <end position="314"/>
    </location>
</feature>
<evidence type="ECO:0000256" key="1">
    <source>
        <dbReference type="ARBA" id="ARBA00022490"/>
    </source>
</evidence>
<dbReference type="InterPro" id="IPR054594">
    <property type="entry name" value="Lon_lid"/>
</dbReference>
<feature type="domain" description="Lon proteolytic" evidence="15">
    <location>
        <begin position="669"/>
        <end position="856"/>
    </location>
</feature>
<evidence type="ECO:0000256" key="13">
    <source>
        <dbReference type="RuleBase" id="RU000592"/>
    </source>
</evidence>
<dbReference type="SUPFAM" id="SSF54211">
    <property type="entry name" value="Ribosomal protein S5 domain 2-like"/>
    <property type="match status" value="1"/>
</dbReference>
<evidence type="ECO:0000256" key="11">
    <source>
        <dbReference type="PROSITE-ProRule" id="PRU01122"/>
    </source>
</evidence>
<dbReference type="SMART" id="SM00382">
    <property type="entry name" value="AAA"/>
    <property type="match status" value="1"/>
</dbReference>
<feature type="binding site" evidence="10">
    <location>
        <begin position="426"/>
        <end position="433"/>
    </location>
    <ligand>
        <name>ATP</name>
        <dbReference type="ChEBI" id="CHEBI:30616"/>
    </ligand>
</feature>
<dbReference type="GO" id="GO:0016887">
    <property type="term" value="F:ATP hydrolysis activity"/>
    <property type="evidence" value="ECO:0007669"/>
    <property type="project" value="InterPro"/>
</dbReference>
<keyword evidence="3 8" id="KW-0547">Nucleotide-binding</keyword>
<dbReference type="GO" id="GO:0004176">
    <property type="term" value="F:ATP-dependent peptidase activity"/>
    <property type="evidence" value="ECO:0007669"/>
    <property type="project" value="UniProtKB-UniRule"/>
</dbReference>
<keyword evidence="18" id="KW-1185">Reference proteome</keyword>
<keyword evidence="5 8" id="KW-0720">Serine protease</keyword>
<feature type="active site" evidence="9 11">
    <location>
        <position position="761"/>
    </location>
</feature>
<dbReference type="GO" id="GO:0030163">
    <property type="term" value="P:protein catabolic process"/>
    <property type="evidence" value="ECO:0007669"/>
    <property type="project" value="InterPro"/>
</dbReference>
<dbReference type="InterPro" id="IPR015947">
    <property type="entry name" value="PUA-like_sf"/>
</dbReference>
<sequence length="869" mass="96230">MPPLSESLIVIPLEKKVLLPSVVIKVTLRGRDATLLVRKHFKQQEYQRSSLHLACIPVKPPKPTSSPLSKKDNDSIPPQEAGASIVPAPRPAALTTKDQEEKLVPNQMVQSLFAYGCTGRIVRVQRLGTGAYGIFLEGLSRCKVVDYGLDETSGLVAAKVDYVSNVTEQQAREDMIEFITLARAFVNKMRDLQIPQSLVEQLAGLLDTQPVPIMADMLVSMIETTFEEKLSLLATEDVKERLTKASQWMTRQLHVLKISDEIHSAVEGNLTKKQREFYLKQQLEAIRKELNNNNGSGNNLNSASMAGRNNSSQQDVEEDDITQLNRRIAEAKLPNEALTVAQRELKRIQRLQPSSTEWAVTRNYLEVLADLPWSKHSKDILDIARAKKQLDHDHFGLSHVKKRIIEYLSVAKLKGDLKAPILCFVGPPGVGKTSLGRSIAMSLGRKFHRISLGGVRDEADMRGHRRTYVGAMPGLVIQGVRRCGVNNPVFLLDEVDKLVHSSHYGDPAAALLEILDPEQNNSFSDHYLNVPFDLSKIMFIATANSLDTIPAPLLDRMEVIQLHGYTFEEKLHIARTHLLPKQIQQHGLTIDKIHIDDQTLLWIAEQYTRESGVRTLERTIASVIRGKCVQLADLLEEGKENQYTPTVVLKDIPNMLGVPPFEKETIEREPLPGVATGLAYSSSGNGGILFIEASKMPGKGDLRLTGSLGDVIKESAHIALTWVKANAYALKIAPTIDTNIVEKFDIHLHLPNGSVKKDGPSAGVTLVTSLVSLFTGCVVPSTTAMTGEISLRGIVLPVGGIKEKVISAHRAGVRKIVLPERNRKDVDADVPEGIKSDIHFVYAKTIWDVLEATIAMTDKTIWRPMESHL</sequence>
<keyword evidence="7" id="KW-0346">Stress response</keyword>
<dbReference type="Gene3D" id="2.30.130.40">
    <property type="entry name" value="LON domain-like"/>
    <property type="match status" value="1"/>
</dbReference>
<dbReference type="Pfam" id="PF02190">
    <property type="entry name" value="LON_substr_bdg"/>
    <property type="match status" value="1"/>
</dbReference>
<feature type="compositionally biased region" description="Low complexity" evidence="14">
    <location>
        <begin position="291"/>
        <end position="302"/>
    </location>
</feature>